<dbReference type="SUPFAM" id="SSF53335">
    <property type="entry name" value="S-adenosyl-L-methionine-dependent methyltransferases"/>
    <property type="match status" value="1"/>
</dbReference>
<comment type="catalytic activity">
    <reaction evidence="1 7">
        <text>guanosine(46) in tRNA + S-adenosyl-L-methionine = N(7)-methylguanosine(46) in tRNA + S-adenosyl-L-homocysteine</text>
        <dbReference type="Rhea" id="RHEA:42708"/>
        <dbReference type="Rhea" id="RHEA-COMP:10188"/>
        <dbReference type="Rhea" id="RHEA-COMP:10189"/>
        <dbReference type="ChEBI" id="CHEBI:57856"/>
        <dbReference type="ChEBI" id="CHEBI:59789"/>
        <dbReference type="ChEBI" id="CHEBI:74269"/>
        <dbReference type="ChEBI" id="CHEBI:74480"/>
        <dbReference type="EC" id="2.1.1.33"/>
    </reaction>
</comment>
<evidence type="ECO:0000256" key="7">
    <source>
        <dbReference type="HAMAP-Rule" id="MF_01057"/>
    </source>
</evidence>
<feature type="binding site" evidence="7">
    <location>
        <position position="114"/>
    </location>
    <ligand>
        <name>S-adenosyl-L-methionine</name>
        <dbReference type="ChEBI" id="CHEBI:59789"/>
    </ligand>
</feature>
<gene>
    <name evidence="7 8" type="primary">trmB</name>
    <name evidence="8" type="ORF">SPIRO4BDMA_70149</name>
</gene>
<name>A0A3P3XTV4_9SPIR</name>
<dbReference type="InterPro" id="IPR055361">
    <property type="entry name" value="tRNA_methyltr_TrmB_bact"/>
</dbReference>
<dbReference type="EMBL" id="FWDO01000007">
    <property type="protein sequence ID" value="SLM19727.1"/>
    <property type="molecule type" value="Genomic_DNA"/>
</dbReference>
<comment type="function">
    <text evidence="2 7">Catalyzes the formation of N(7)-methylguanine at position 46 (m7G46) in tRNA.</text>
</comment>
<keyword evidence="6 7" id="KW-0819">tRNA processing</keyword>
<comment type="similarity">
    <text evidence="7">Belongs to the class I-like SAM-binding methyltransferase superfamily. TrmB family.</text>
</comment>
<dbReference type="UniPathway" id="UPA00989"/>
<dbReference type="InterPro" id="IPR003358">
    <property type="entry name" value="tRNA_(Gua-N-7)_MeTrfase_Trmb"/>
</dbReference>
<evidence type="ECO:0000256" key="4">
    <source>
        <dbReference type="ARBA" id="ARBA00022679"/>
    </source>
</evidence>
<dbReference type="AlphaFoldDB" id="A0A3P3XTV4"/>
<dbReference type="GO" id="GO:0008176">
    <property type="term" value="F:tRNA (guanine(46)-N7)-methyltransferase activity"/>
    <property type="evidence" value="ECO:0007669"/>
    <property type="project" value="UniProtKB-UniRule"/>
</dbReference>
<dbReference type="PROSITE" id="PS51625">
    <property type="entry name" value="SAM_MT_TRMB"/>
    <property type="match status" value="1"/>
</dbReference>
<feature type="binding site" evidence="7">
    <location>
        <position position="87"/>
    </location>
    <ligand>
        <name>S-adenosyl-L-methionine</name>
        <dbReference type="ChEBI" id="CHEBI:59789"/>
    </ligand>
</feature>
<dbReference type="Pfam" id="PF02390">
    <property type="entry name" value="Methyltransf_4"/>
    <property type="match status" value="1"/>
</dbReference>
<proteinExistence type="inferred from homology"/>
<comment type="pathway">
    <text evidence="7">tRNA modification; N(7)-methylguanine-tRNA biosynthesis.</text>
</comment>
<evidence type="ECO:0000313" key="8">
    <source>
        <dbReference type="EMBL" id="SLM19727.1"/>
    </source>
</evidence>
<dbReference type="InterPro" id="IPR029063">
    <property type="entry name" value="SAM-dependent_MTases_sf"/>
</dbReference>
<dbReference type="PANTHER" id="PTHR23417:SF14">
    <property type="entry name" value="PENTACOTRIPEPTIDE-REPEAT REGION OF PRORP DOMAIN-CONTAINING PROTEIN"/>
    <property type="match status" value="1"/>
</dbReference>
<dbReference type="GO" id="GO:0043527">
    <property type="term" value="C:tRNA methyltransferase complex"/>
    <property type="evidence" value="ECO:0007669"/>
    <property type="project" value="TreeGrafter"/>
</dbReference>
<keyword evidence="5 7" id="KW-0949">S-adenosyl-L-methionine</keyword>
<feature type="binding site" evidence="7">
    <location>
        <position position="141"/>
    </location>
    <ligand>
        <name>substrate</name>
    </ligand>
</feature>
<evidence type="ECO:0000256" key="5">
    <source>
        <dbReference type="ARBA" id="ARBA00022691"/>
    </source>
</evidence>
<evidence type="ECO:0000256" key="2">
    <source>
        <dbReference type="ARBA" id="ARBA00003015"/>
    </source>
</evidence>
<comment type="caution">
    <text evidence="7">Lacks conserved residue(s) required for the propagation of feature annotation.</text>
</comment>
<evidence type="ECO:0000256" key="3">
    <source>
        <dbReference type="ARBA" id="ARBA00022603"/>
    </source>
</evidence>
<dbReference type="EC" id="2.1.1.33" evidence="7"/>
<feature type="binding site" evidence="7">
    <location>
        <position position="62"/>
    </location>
    <ligand>
        <name>S-adenosyl-L-methionine</name>
        <dbReference type="ChEBI" id="CHEBI:59789"/>
    </ligand>
</feature>
<feature type="binding site" evidence="7">
    <location>
        <position position="173"/>
    </location>
    <ligand>
        <name>substrate</name>
    </ligand>
</feature>
<sequence>MHEKESGLLDGSIHTFVLRSGRLTEAQRRAIEKFGSKYIVPFAETFLDLNSLFPEKRPLVLEIGFGMGQATWQIAQARAQFNYLGIEVYTSGVGRLIIDLERHELKNVRIIQHDAIKVLKNMIPPESLAGIHVFYPDPWPKKRHHKRRLMQDAVVALMAEKLGADGYLYFVTDIEEYASFAKASLGSCTALKNRFDGYAPHQLWRPETKFENHAKNSGRGTFELFYIKG</sequence>
<keyword evidence="4 7" id="KW-0808">Transferase</keyword>
<dbReference type="HAMAP" id="MF_01057">
    <property type="entry name" value="tRNA_methyltr_TrmB"/>
    <property type="match status" value="1"/>
</dbReference>
<organism evidence="8">
    <name type="scientific">uncultured spirochete</name>
    <dbReference type="NCBI Taxonomy" id="156406"/>
    <lineage>
        <taxon>Bacteria</taxon>
        <taxon>Pseudomonadati</taxon>
        <taxon>Spirochaetota</taxon>
        <taxon>Spirochaetia</taxon>
        <taxon>Spirochaetales</taxon>
        <taxon>environmental samples</taxon>
    </lineage>
</organism>
<reference evidence="8" key="1">
    <citation type="submission" date="2017-02" db="EMBL/GenBank/DDBJ databases">
        <authorList>
            <person name="Regsiter A."/>
            <person name="William W."/>
        </authorList>
    </citation>
    <scope>NUCLEOTIDE SEQUENCE</scope>
    <source>
        <strain evidence="8">BdmA 4</strain>
    </source>
</reference>
<keyword evidence="3 7" id="KW-0489">Methyltransferase</keyword>
<dbReference type="PANTHER" id="PTHR23417">
    <property type="entry name" value="3-DEOXY-D-MANNO-OCTULOSONIC-ACID TRANSFERASE/TRNA GUANINE-N 7 - -METHYLTRANSFERASE"/>
    <property type="match status" value="1"/>
</dbReference>
<feature type="binding site" evidence="7">
    <location>
        <begin position="208"/>
        <end position="211"/>
    </location>
    <ligand>
        <name>substrate</name>
    </ligand>
</feature>
<protein>
    <recommendedName>
        <fullName evidence="7">tRNA (guanine-N(7)-)-methyltransferase</fullName>
        <ecNumber evidence="7">2.1.1.33</ecNumber>
    </recommendedName>
    <alternativeName>
        <fullName evidence="7">tRNA (guanine(46)-N(7))-methyltransferase</fullName>
    </alternativeName>
    <alternativeName>
        <fullName evidence="7">tRNA(m7G46)-methyltransferase</fullName>
    </alternativeName>
</protein>
<evidence type="ECO:0000256" key="1">
    <source>
        <dbReference type="ARBA" id="ARBA00000142"/>
    </source>
</evidence>
<dbReference type="NCBIfam" id="TIGR00091">
    <property type="entry name" value="tRNA (guanosine(46)-N7)-methyltransferase TrmB"/>
    <property type="match status" value="1"/>
</dbReference>
<evidence type="ECO:0000256" key="6">
    <source>
        <dbReference type="ARBA" id="ARBA00022694"/>
    </source>
</evidence>
<accession>A0A3P3XTV4</accession>
<feature type="binding site" evidence="7">
    <location>
        <position position="137"/>
    </location>
    <ligand>
        <name>S-adenosyl-L-methionine</name>
        <dbReference type="ChEBI" id="CHEBI:59789"/>
    </ligand>
</feature>
<dbReference type="Gene3D" id="3.40.50.150">
    <property type="entry name" value="Vaccinia Virus protein VP39"/>
    <property type="match status" value="1"/>
</dbReference>